<organism evidence="1 2">
    <name type="scientific">Longimycelium tulufanense</name>
    <dbReference type="NCBI Taxonomy" id="907463"/>
    <lineage>
        <taxon>Bacteria</taxon>
        <taxon>Bacillati</taxon>
        <taxon>Actinomycetota</taxon>
        <taxon>Actinomycetes</taxon>
        <taxon>Pseudonocardiales</taxon>
        <taxon>Pseudonocardiaceae</taxon>
        <taxon>Longimycelium</taxon>
    </lineage>
</organism>
<keyword evidence="2" id="KW-1185">Reference proteome</keyword>
<dbReference type="RefSeq" id="WP_189052781.1">
    <property type="nucleotide sequence ID" value="NZ_BMMK01000001.1"/>
</dbReference>
<name>A0A8J3C942_9PSEU</name>
<protein>
    <submittedName>
        <fullName evidence="1">Uncharacterized protein</fullName>
    </submittedName>
</protein>
<dbReference type="AlphaFoldDB" id="A0A8J3C942"/>
<evidence type="ECO:0000313" key="2">
    <source>
        <dbReference type="Proteomes" id="UP000637578"/>
    </source>
</evidence>
<accession>A0A8J3C942</accession>
<reference evidence="1" key="2">
    <citation type="submission" date="2020-09" db="EMBL/GenBank/DDBJ databases">
        <authorList>
            <person name="Sun Q."/>
            <person name="Zhou Y."/>
        </authorList>
    </citation>
    <scope>NUCLEOTIDE SEQUENCE</scope>
    <source>
        <strain evidence="1">CGMCC 4.5737</strain>
    </source>
</reference>
<proteinExistence type="predicted"/>
<sequence>MDESLDLADVDELINRLETRISEVPLPQAEAPLASVLCPLRICDANTHQC</sequence>
<gene>
    <name evidence="1" type="ORF">GCM10012275_00820</name>
</gene>
<dbReference type="Proteomes" id="UP000637578">
    <property type="component" value="Unassembled WGS sequence"/>
</dbReference>
<comment type="caution">
    <text evidence="1">The sequence shown here is derived from an EMBL/GenBank/DDBJ whole genome shotgun (WGS) entry which is preliminary data.</text>
</comment>
<dbReference type="EMBL" id="BMMK01000001">
    <property type="protein sequence ID" value="GGM33200.1"/>
    <property type="molecule type" value="Genomic_DNA"/>
</dbReference>
<evidence type="ECO:0000313" key="1">
    <source>
        <dbReference type="EMBL" id="GGM33200.1"/>
    </source>
</evidence>
<reference evidence="1" key="1">
    <citation type="journal article" date="2014" name="Int. J. Syst. Evol. Microbiol.">
        <title>Complete genome sequence of Corynebacterium casei LMG S-19264T (=DSM 44701T), isolated from a smear-ripened cheese.</title>
        <authorList>
            <consortium name="US DOE Joint Genome Institute (JGI-PGF)"/>
            <person name="Walter F."/>
            <person name="Albersmeier A."/>
            <person name="Kalinowski J."/>
            <person name="Ruckert C."/>
        </authorList>
    </citation>
    <scope>NUCLEOTIDE SEQUENCE</scope>
    <source>
        <strain evidence="1">CGMCC 4.5737</strain>
    </source>
</reference>